<dbReference type="Proteomes" id="UP000034681">
    <property type="component" value="Unassembled WGS sequence"/>
</dbReference>
<name>A0A0M2PQY8_PROHO</name>
<protein>
    <submittedName>
        <fullName evidence="1">Uncharacterized protein</fullName>
    </submittedName>
</protein>
<proteinExistence type="predicted"/>
<dbReference type="eggNOG" id="ENOG5031Q1V">
    <property type="taxonomic scope" value="Bacteria"/>
</dbReference>
<sequence length="147" mass="16407">MNYSSSTPSSLPAPCIIDQGTLVHKEDIRRILSDLGQVHYIHLQDDCVIQEGDGYVLEVFADSIQATLVANHALYLNVHSFDYLELGRPQDQTCYFDLVQDNRRLRLIPLSNPLQGGDARNLNSAALEAMMTDVLSASWDAQLDDDD</sequence>
<comment type="caution">
    <text evidence="1">The sequence shown here is derived from an EMBL/GenBank/DDBJ whole genome shotgun (WGS) entry which is preliminary data.</text>
</comment>
<keyword evidence="2" id="KW-1185">Reference proteome</keyword>
<dbReference type="EMBL" id="AJTX02000006">
    <property type="protein sequence ID" value="KKI98945.1"/>
    <property type="molecule type" value="Genomic_DNA"/>
</dbReference>
<gene>
    <name evidence="1" type="ORF">PROH_14030</name>
</gene>
<dbReference type="OrthoDB" id="511447at2"/>
<accession>A0A0M2PQY8</accession>
<reference evidence="1" key="1">
    <citation type="submission" date="2012-04" db="EMBL/GenBank/DDBJ databases">
        <authorList>
            <person name="Borisov I.G."/>
            <person name="Ivanikova N.V."/>
            <person name="Pinevich A.V."/>
        </authorList>
    </citation>
    <scope>NUCLEOTIDE SEQUENCE</scope>
    <source>
        <strain evidence="1">CALU 1027</strain>
    </source>
</reference>
<evidence type="ECO:0000313" key="1">
    <source>
        <dbReference type="EMBL" id="KKI98945.1"/>
    </source>
</evidence>
<evidence type="ECO:0000313" key="2">
    <source>
        <dbReference type="Proteomes" id="UP000034681"/>
    </source>
</evidence>
<dbReference type="RefSeq" id="WP_016923079.1">
    <property type="nucleotide sequence ID" value="NZ_KB235937.1"/>
</dbReference>
<dbReference type="STRING" id="317619.GCA_000332315_01942"/>
<organism evidence="1 2">
    <name type="scientific">Prochlorothrix hollandica PCC 9006 = CALU 1027</name>
    <dbReference type="NCBI Taxonomy" id="317619"/>
    <lineage>
        <taxon>Bacteria</taxon>
        <taxon>Bacillati</taxon>
        <taxon>Cyanobacteriota</taxon>
        <taxon>Cyanophyceae</taxon>
        <taxon>Prochlorotrichales</taxon>
        <taxon>Prochlorotrichaceae</taxon>
        <taxon>Prochlorothrix</taxon>
    </lineage>
</organism>
<dbReference type="AlphaFoldDB" id="A0A0M2PQY8"/>